<evidence type="ECO:0000256" key="7">
    <source>
        <dbReference type="ARBA" id="ARBA00013053"/>
    </source>
</evidence>
<dbReference type="AlphaFoldDB" id="A0A0M4L780"/>
<dbReference type="InterPro" id="IPR043132">
    <property type="entry name" value="BCAT-like_C"/>
</dbReference>
<dbReference type="PATRIC" id="fig|1318743.3.peg.920"/>
<organism evidence="18 19">
    <name type="scientific">Bartonella ancashensis</name>
    <dbReference type="NCBI Taxonomy" id="1318743"/>
    <lineage>
        <taxon>Bacteria</taxon>
        <taxon>Pseudomonadati</taxon>
        <taxon>Pseudomonadota</taxon>
        <taxon>Alphaproteobacteria</taxon>
        <taxon>Hyphomicrobiales</taxon>
        <taxon>Bartonellaceae</taxon>
        <taxon>Bartonella</taxon>
    </lineage>
</organism>
<dbReference type="EC" id="2.6.1.42" evidence="7"/>
<feature type="modified residue" description="N6-(pyridoxal phosphate)lysine" evidence="17">
    <location>
        <position position="205"/>
    </location>
</feature>
<dbReference type="KEGG" id="banc:PU02_0906"/>
<evidence type="ECO:0000313" key="18">
    <source>
        <dbReference type="EMBL" id="ALE03720.1"/>
    </source>
</evidence>
<dbReference type="PIRSF" id="PIRSF006468">
    <property type="entry name" value="BCAT1"/>
    <property type="match status" value="1"/>
</dbReference>
<dbReference type="Proteomes" id="UP000057213">
    <property type="component" value="Chromosome"/>
</dbReference>
<comment type="similarity">
    <text evidence="6">Belongs to the class-IV pyridoxal-phosphate-dependent aminotransferase family.</text>
</comment>
<dbReference type="GO" id="GO:0009099">
    <property type="term" value="P:L-valine biosynthetic process"/>
    <property type="evidence" value="ECO:0007669"/>
    <property type="project" value="UniProtKB-UniPathway"/>
</dbReference>
<comment type="function">
    <text evidence="2">Acts on leucine, isoleucine and valine.</text>
</comment>
<dbReference type="Gene3D" id="3.30.470.10">
    <property type="match status" value="1"/>
</dbReference>
<dbReference type="Gene3D" id="3.20.10.10">
    <property type="entry name" value="D-amino Acid Aminotransferase, subunit A, domain 2"/>
    <property type="match status" value="1"/>
</dbReference>
<dbReference type="SUPFAM" id="SSF56752">
    <property type="entry name" value="D-aminoacid aminotransferase-like PLP-dependent enzymes"/>
    <property type="match status" value="1"/>
</dbReference>
<keyword evidence="19" id="KW-1185">Reference proteome</keyword>
<sequence length="368" mass="41424">MTPSHLPLSFKVEKSLSPISDKKRAEILKNPGFGKFFTDHMVTIQWNEQNGWHNATVSQHKHLAISPASAVLHYAQGIFEGLKAYRTKDKRVVLFRPEANAQRFAQSAKRLVMPELPKNIFLDAIDQLVKIDEKWISSNPNASLYLRPFMFGNEGFLGVRPSQKYIFCIIASPVESFFTEMNESITVWIETEYSRTGPGGTGSAKCGSNYAVSFLAQKNALQSHCHQVLFLDMVERKWIEELGCMNICFVLANNTLITPSLKDTILAGITRNSVLKLAQQMGLTVEERPYAFESLKNDIQNKQLKEAFACGTAAIITPIGRFKYKGRELVVGDGLTGEITNKIRTELTNIQRGNIEDKNGWIRFVELS</sequence>
<keyword evidence="9 18" id="KW-0032">Aminotransferase</keyword>
<protein>
    <recommendedName>
        <fullName evidence="8">Probable branched-chain-amino-acid aminotransferase</fullName>
        <ecNumber evidence="7">2.6.1.42</ecNumber>
    </recommendedName>
</protein>
<evidence type="ECO:0000256" key="13">
    <source>
        <dbReference type="ARBA" id="ARBA00023304"/>
    </source>
</evidence>
<comment type="catalytic activity">
    <reaction evidence="16">
        <text>L-leucine + 2-oxoglutarate = 4-methyl-2-oxopentanoate + L-glutamate</text>
        <dbReference type="Rhea" id="RHEA:18321"/>
        <dbReference type="ChEBI" id="CHEBI:16810"/>
        <dbReference type="ChEBI" id="CHEBI:17865"/>
        <dbReference type="ChEBI" id="CHEBI:29985"/>
        <dbReference type="ChEBI" id="CHEBI:57427"/>
        <dbReference type="EC" id="2.6.1.42"/>
    </reaction>
</comment>
<dbReference type="GO" id="GO:0009098">
    <property type="term" value="P:L-leucine biosynthetic process"/>
    <property type="evidence" value="ECO:0007669"/>
    <property type="project" value="UniProtKB-UniPathway"/>
</dbReference>
<keyword evidence="12" id="KW-0663">Pyridoxal phosphate</keyword>
<dbReference type="CDD" id="cd01557">
    <property type="entry name" value="BCAT_beta_family"/>
    <property type="match status" value="1"/>
</dbReference>
<comment type="catalytic activity">
    <reaction evidence="15">
        <text>L-isoleucine + 2-oxoglutarate = (S)-3-methyl-2-oxopentanoate + L-glutamate</text>
        <dbReference type="Rhea" id="RHEA:24801"/>
        <dbReference type="ChEBI" id="CHEBI:16810"/>
        <dbReference type="ChEBI" id="CHEBI:29985"/>
        <dbReference type="ChEBI" id="CHEBI:35146"/>
        <dbReference type="ChEBI" id="CHEBI:58045"/>
        <dbReference type="EC" id="2.6.1.42"/>
    </reaction>
</comment>
<accession>A0A0M4L780</accession>
<evidence type="ECO:0000256" key="1">
    <source>
        <dbReference type="ARBA" id="ARBA00001933"/>
    </source>
</evidence>
<dbReference type="Pfam" id="PF01063">
    <property type="entry name" value="Aminotran_4"/>
    <property type="match status" value="1"/>
</dbReference>
<dbReference type="RefSeq" id="WP_053944226.1">
    <property type="nucleotide sequence ID" value="NZ_CP010401.1"/>
</dbReference>
<evidence type="ECO:0000256" key="12">
    <source>
        <dbReference type="ARBA" id="ARBA00022898"/>
    </source>
</evidence>
<evidence type="ECO:0000256" key="9">
    <source>
        <dbReference type="ARBA" id="ARBA00022576"/>
    </source>
</evidence>
<keyword evidence="13" id="KW-0100">Branched-chain amino acid biosynthesis</keyword>
<dbReference type="PANTHER" id="PTHR11825">
    <property type="entry name" value="SUBGROUP IIII AMINOTRANSFERASE"/>
    <property type="match status" value="1"/>
</dbReference>
<dbReference type="OrthoDB" id="9804984at2"/>
<evidence type="ECO:0000313" key="19">
    <source>
        <dbReference type="Proteomes" id="UP000057213"/>
    </source>
</evidence>
<evidence type="ECO:0000256" key="14">
    <source>
        <dbReference type="ARBA" id="ARBA00048212"/>
    </source>
</evidence>
<dbReference type="InterPro" id="IPR043131">
    <property type="entry name" value="BCAT-like_N"/>
</dbReference>
<dbReference type="UniPathway" id="UPA00047">
    <property type="reaction ID" value="UER00058"/>
</dbReference>
<dbReference type="GO" id="GO:0052656">
    <property type="term" value="F:L-isoleucine-2-oxoglutarate transaminase activity"/>
    <property type="evidence" value="ECO:0007669"/>
    <property type="project" value="RHEA"/>
</dbReference>
<dbReference type="NCBIfam" id="TIGR01123">
    <property type="entry name" value="ilvE_II"/>
    <property type="match status" value="1"/>
</dbReference>
<keyword evidence="11 18" id="KW-0808">Transferase</keyword>
<comment type="pathway">
    <text evidence="3">Amino-acid biosynthesis; L-isoleucine biosynthesis; L-isoleucine from 2-oxobutanoate: step 4/4.</text>
</comment>
<comment type="pathway">
    <text evidence="4">Amino-acid biosynthesis; L-valine biosynthesis; L-valine from pyruvate: step 4/4.</text>
</comment>
<dbReference type="UniPathway" id="UPA00048">
    <property type="reaction ID" value="UER00073"/>
</dbReference>
<comment type="catalytic activity">
    <reaction evidence="14">
        <text>L-valine + 2-oxoglutarate = 3-methyl-2-oxobutanoate + L-glutamate</text>
        <dbReference type="Rhea" id="RHEA:24813"/>
        <dbReference type="ChEBI" id="CHEBI:11851"/>
        <dbReference type="ChEBI" id="CHEBI:16810"/>
        <dbReference type="ChEBI" id="CHEBI:29985"/>
        <dbReference type="ChEBI" id="CHEBI:57762"/>
        <dbReference type="EC" id="2.6.1.42"/>
    </reaction>
</comment>
<evidence type="ECO:0000256" key="16">
    <source>
        <dbReference type="ARBA" id="ARBA00049229"/>
    </source>
</evidence>
<evidence type="ECO:0000256" key="8">
    <source>
        <dbReference type="ARBA" id="ARBA00014472"/>
    </source>
</evidence>
<dbReference type="GO" id="GO:0052655">
    <property type="term" value="F:L-valine-2-oxoglutarate transaminase activity"/>
    <property type="evidence" value="ECO:0007669"/>
    <property type="project" value="RHEA"/>
</dbReference>
<keyword evidence="10" id="KW-0028">Amino-acid biosynthesis</keyword>
<dbReference type="PANTHER" id="PTHR11825:SF44">
    <property type="entry name" value="BRANCHED-CHAIN-AMINO-ACID AMINOTRANSFERASE"/>
    <property type="match status" value="1"/>
</dbReference>
<evidence type="ECO:0000256" key="17">
    <source>
        <dbReference type="PIRSR" id="PIRSR006468-1"/>
    </source>
</evidence>
<dbReference type="GO" id="GO:0052654">
    <property type="term" value="F:L-leucine-2-oxoglutarate transaminase activity"/>
    <property type="evidence" value="ECO:0007669"/>
    <property type="project" value="RHEA"/>
</dbReference>
<dbReference type="InterPro" id="IPR036038">
    <property type="entry name" value="Aminotransferase-like"/>
</dbReference>
<dbReference type="InterPro" id="IPR033939">
    <property type="entry name" value="BCAT_family"/>
</dbReference>
<gene>
    <name evidence="18" type="ORF">PU02_0906</name>
</gene>
<reference evidence="18 19" key="1">
    <citation type="journal article" date="2015" name="Genome Announc.">
        <title>Complete Genome Sequence of Bartonella ancashensis Strain 20.00, Isolated from the Blood of a Patient with Verruga Peruana.</title>
        <authorList>
            <person name="Hang J."/>
            <person name="Mullins K.E."/>
            <person name="Clifford R.J."/>
            <person name="Onmus-Leone F."/>
            <person name="Yang Y."/>
            <person name="Jiang J."/>
            <person name="Leguia M."/>
            <person name="Kasper M.R."/>
            <person name="Maguina C."/>
            <person name="Lesho E.P."/>
            <person name="Jarman R.G."/>
            <person name="Richards A.L."/>
            <person name="Blazes D."/>
        </authorList>
    </citation>
    <scope>NUCLEOTIDE SEQUENCE [LARGE SCALE GENOMIC DNA]</scope>
    <source>
        <strain evidence="18 19">20.00</strain>
    </source>
</reference>
<evidence type="ECO:0000256" key="10">
    <source>
        <dbReference type="ARBA" id="ARBA00022605"/>
    </source>
</evidence>
<comment type="pathway">
    <text evidence="5">Amino-acid biosynthesis; L-leucine biosynthesis; L-leucine from 3-methyl-2-oxobutanoate: step 4/4.</text>
</comment>
<dbReference type="InterPro" id="IPR005786">
    <property type="entry name" value="B_amino_transII"/>
</dbReference>
<evidence type="ECO:0000256" key="3">
    <source>
        <dbReference type="ARBA" id="ARBA00004824"/>
    </source>
</evidence>
<name>A0A0M4L780_9HYPH</name>
<dbReference type="NCBIfam" id="NF009897">
    <property type="entry name" value="PRK13357.1"/>
    <property type="match status" value="1"/>
</dbReference>
<evidence type="ECO:0000256" key="15">
    <source>
        <dbReference type="ARBA" id="ARBA00048798"/>
    </source>
</evidence>
<evidence type="ECO:0000256" key="5">
    <source>
        <dbReference type="ARBA" id="ARBA00005072"/>
    </source>
</evidence>
<evidence type="ECO:0000256" key="11">
    <source>
        <dbReference type="ARBA" id="ARBA00022679"/>
    </source>
</evidence>
<dbReference type="GO" id="GO:0009097">
    <property type="term" value="P:isoleucine biosynthetic process"/>
    <property type="evidence" value="ECO:0007669"/>
    <property type="project" value="UniProtKB-UniPathway"/>
</dbReference>
<dbReference type="EMBL" id="CP010401">
    <property type="protein sequence ID" value="ALE03720.1"/>
    <property type="molecule type" value="Genomic_DNA"/>
</dbReference>
<comment type="cofactor">
    <cofactor evidence="1">
        <name>pyridoxal 5'-phosphate</name>
        <dbReference type="ChEBI" id="CHEBI:597326"/>
    </cofactor>
</comment>
<evidence type="ECO:0000256" key="2">
    <source>
        <dbReference type="ARBA" id="ARBA00003109"/>
    </source>
</evidence>
<evidence type="ECO:0000256" key="6">
    <source>
        <dbReference type="ARBA" id="ARBA00009320"/>
    </source>
</evidence>
<dbReference type="UniPathway" id="UPA00049">
    <property type="reaction ID" value="UER00062"/>
</dbReference>
<proteinExistence type="inferred from homology"/>
<dbReference type="InterPro" id="IPR001544">
    <property type="entry name" value="Aminotrans_IV"/>
</dbReference>
<evidence type="ECO:0000256" key="4">
    <source>
        <dbReference type="ARBA" id="ARBA00004931"/>
    </source>
</evidence>
<dbReference type="STRING" id="1318743.PU02_0906"/>